<dbReference type="InterPro" id="IPR035892">
    <property type="entry name" value="C2_domain_sf"/>
</dbReference>
<protein>
    <recommendedName>
        <fullName evidence="4">PEGA domain-containing protein</fullName>
    </recommendedName>
</protein>
<keyword evidence="3" id="KW-1185">Reference proteome</keyword>
<reference evidence="2 3" key="1">
    <citation type="submission" date="2019-08" db="EMBL/GenBank/DDBJ databases">
        <title>Complete genome sequence of Candidatus Uab amorphum.</title>
        <authorList>
            <person name="Shiratori T."/>
            <person name="Suzuki S."/>
            <person name="Kakizawa Y."/>
            <person name="Ishida K."/>
        </authorList>
    </citation>
    <scope>NUCLEOTIDE SEQUENCE [LARGE SCALE GENOMIC DNA]</scope>
    <source>
        <strain evidence="2 3">SRT547</strain>
    </source>
</reference>
<name>A0A5S9IKW1_UABAM</name>
<dbReference type="PANTHER" id="PTHR36194:SF1">
    <property type="entry name" value="S-LAYER-LIKE PROTEIN"/>
    <property type="match status" value="1"/>
</dbReference>
<evidence type="ECO:0000313" key="3">
    <source>
        <dbReference type="Proteomes" id="UP000326354"/>
    </source>
</evidence>
<dbReference type="SUPFAM" id="SSF49562">
    <property type="entry name" value="C2 domain (Calcium/lipid-binding domain, CaLB)"/>
    <property type="match status" value="1"/>
</dbReference>
<gene>
    <name evidence="2" type="ORF">UABAM_01739</name>
</gene>
<dbReference type="EMBL" id="AP019860">
    <property type="protein sequence ID" value="BBM83387.1"/>
    <property type="molecule type" value="Genomic_DNA"/>
</dbReference>
<organism evidence="2 3">
    <name type="scientific">Uabimicrobium amorphum</name>
    <dbReference type="NCBI Taxonomy" id="2596890"/>
    <lineage>
        <taxon>Bacteria</taxon>
        <taxon>Pseudomonadati</taxon>
        <taxon>Planctomycetota</taxon>
        <taxon>Candidatus Uabimicrobiia</taxon>
        <taxon>Candidatus Uabimicrobiales</taxon>
        <taxon>Candidatus Uabimicrobiaceae</taxon>
        <taxon>Candidatus Uabimicrobium</taxon>
    </lineage>
</organism>
<dbReference type="PANTHER" id="PTHR36194">
    <property type="entry name" value="S-LAYER-LIKE PROTEIN"/>
    <property type="match status" value="1"/>
</dbReference>
<sequence>MYKYIFIILAMLLLSNTVLCENYVYISHLEVEEKNSKNKHWDSFYGKPDIILSIYVWQNSKWLSLYESPKFQNTCHIKETIVTEISVLPGQKIKLEVLDKDLKKSDLIGSTEIVVGEEDVSGDAQSVSFGRVKNLAYLTLPYKNQSQKDSYNKNQRKVLRQQKNKIAEQQKIIAAYEKNVSELKTLVEKYKEANAKAATKAAAKGRYTSWKISSDFDISPNPNPDEIDISVNVRKKGYKAVEDLERSLATKKLETEIRIFLETLPRQVIANISADNTLRTITPDVISLSRILDGTEQESVEVATKAPFKEYKPGRYFLRIYKSGYKPIEEQITIFPDDKHYVIKKEMVSLRRTLVIDTDDDYQGNKIKPDVISLDRQNIDEGHKVKPGEYTLTLNKVGYYPIEKVINVNPSGKAFIVKGQFNAKPREVQFKIFGVQESKNIKVTIGDLAVQSGDSVPPKKLYTFKVECKGFVTHMFERAIAPSDDPYIFNATLKPKKRRVILHLTAEFPKGVNLAPLDAKTIGGETLQEDTEVAAGTHELFLAKTGYQSIREMVDVEVSEKPFMITRIMKPKKRMFILDLKYDVVADDLDFSKTVRLEGKTIAFDKVVTNNDLIAPEHYQLKIFADGYEPLSEAITIHPAETPFRITKKLIALPRQVIFRITSDYNTTTNVQDCEIVVDGMPVQNITAIKPGVHSLVIRKPGFHSISDEIQISAGTSNVVIEKQLRSIPRVVKVTLVDNENGKEITPDSITLDEVKVTGTAPFKPKKYHMIIEAEGYATISEDINIEPGVNNYEIKRFPNSSKRLVLAEIKGDYNDDLLSPQQLTLNGVDIVPGTSKVRPGGHNLSIYVPGYEQLNTRLSISPSQHSYTIKKTLISKKRKLAFDISSSLNPQMKIVPTKVLFNILEVRESEEVKPDRYHVQIEKQGYESVIQMVEIEPAEDIYTLKVTMTPRARHLNLQVDSDYQPGVTTDVDEVLVNGEAFDIKNVLAPGEYAITLRKKGYEDLAFDIKVPAGTSAFAIKKTMVTKPRQVSVKVTSDFVSEEFQPELLTLAERDIVPEESFKPGVYEMAIYHPGYTEIREKITVEPGEDILQLTRHLHPSRRRLEVNVTYDVKPSEKLAPHKISLRNLSDTEFRSIKEGDMIYPGEYKVEIEKEAYTLYQGRIVVEPGEKPYVLSTELVAKHVQILMDIKYDVTPGDEAIALGSSKLTFIDSNDIGRSVEHGNRIRPGSQKLEINQPGYEYREHRKKINIEPSEEPFWIRETLYAKPRPLSFSIFDPQTKQLIPATEVIINGEVAAPQAKFTPGIKYNLVVKFKKFKTVNRTITIEPGEGPYLTKVDLIAYKKYTMRVGKIYTNMIRDSVKFPLEIFVDGKQLDRHHIQPGDGFNLINYDFFAAKNLKSIRVVCGYYYDDSTARKRFDFKDLKKIDIDRLEEHLLEIAKSSQRNTLRCVTRLLKNRQDKYKIMSLSRESRQRIANLLRDLTLNVEEQKMRRKVLRALQK</sequence>
<dbReference type="KEGG" id="uam:UABAM_01739"/>
<evidence type="ECO:0008006" key="4">
    <source>
        <dbReference type="Google" id="ProtNLM"/>
    </source>
</evidence>
<dbReference type="Proteomes" id="UP000326354">
    <property type="component" value="Chromosome"/>
</dbReference>
<feature type="coiled-coil region" evidence="1">
    <location>
        <begin position="152"/>
        <end position="200"/>
    </location>
</feature>
<evidence type="ECO:0000256" key="1">
    <source>
        <dbReference type="SAM" id="Coils"/>
    </source>
</evidence>
<dbReference type="OrthoDB" id="36480at2"/>
<keyword evidence="1" id="KW-0175">Coiled coil</keyword>
<dbReference type="RefSeq" id="WP_151967587.1">
    <property type="nucleotide sequence ID" value="NZ_AP019860.1"/>
</dbReference>
<accession>A0A5S9IKW1</accession>
<evidence type="ECO:0000313" key="2">
    <source>
        <dbReference type="EMBL" id="BBM83387.1"/>
    </source>
</evidence>
<proteinExistence type="predicted"/>